<dbReference type="SUPFAM" id="SSF51735">
    <property type="entry name" value="NAD(P)-binding Rossmann-fold domains"/>
    <property type="match status" value="1"/>
</dbReference>
<gene>
    <name evidence="14" type="ORF">GTA08_BOTSDO12088</name>
</gene>
<dbReference type="SMART" id="SM00829">
    <property type="entry name" value="PKS_ER"/>
    <property type="match status" value="1"/>
</dbReference>
<reference evidence="14" key="1">
    <citation type="submission" date="2020-04" db="EMBL/GenBank/DDBJ databases">
        <title>Genome Assembly and Annotation of Botryosphaeria dothidea sdau 11-99, a Latent Pathogen of Apple Fruit Ring Rot in China.</title>
        <authorList>
            <person name="Yu C."/>
            <person name="Diao Y."/>
            <person name="Lu Q."/>
            <person name="Zhao J."/>
            <person name="Cui S."/>
            <person name="Peng C."/>
            <person name="He B."/>
            <person name="Liu H."/>
        </authorList>
    </citation>
    <scope>NUCLEOTIDE SEQUENCE [LARGE SCALE GENOMIC DNA]</scope>
    <source>
        <strain evidence="14">Sdau11-99</strain>
    </source>
</reference>
<keyword evidence="9" id="KW-0496">Mitochondrion</keyword>
<dbReference type="InterPro" id="IPR036291">
    <property type="entry name" value="NAD(P)-bd_dom_sf"/>
</dbReference>
<evidence type="ECO:0000256" key="5">
    <source>
        <dbReference type="ARBA" id="ARBA00022857"/>
    </source>
</evidence>
<dbReference type="GO" id="GO:0005739">
    <property type="term" value="C:mitochondrion"/>
    <property type="evidence" value="ECO:0007669"/>
    <property type="project" value="UniProtKB-SubCell"/>
</dbReference>
<dbReference type="GO" id="GO:0141148">
    <property type="term" value="F:enoyl-[acyl-carrier-protein] reductase (NADPH) activity"/>
    <property type="evidence" value="ECO:0007669"/>
    <property type="project" value="UniProtKB-EC"/>
</dbReference>
<dbReference type="Pfam" id="PF08240">
    <property type="entry name" value="ADH_N"/>
    <property type="match status" value="1"/>
</dbReference>
<dbReference type="SUPFAM" id="SSF50129">
    <property type="entry name" value="GroES-like"/>
    <property type="match status" value="1"/>
</dbReference>
<dbReference type="PANTHER" id="PTHR43981">
    <property type="entry name" value="ENOYL-[ACYL-CARRIER-PROTEIN] REDUCTASE, MITOCHONDRIAL"/>
    <property type="match status" value="1"/>
</dbReference>
<keyword evidence="4" id="KW-0276">Fatty acid metabolism</keyword>
<dbReference type="Gene3D" id="3.90.180.10">
    <property type="entry name" value="Medium-chain alcohol dehydrogenases, catalytic domain"/>
    <property type="match status" value="1"/>
</dbReference>
<evidence type="ECO:0000256" key="8">
    <source>
        <dbReference type="ARBA" id="ARBA00023098"/>
    </source>
</evidence>
<evidence type="ECO:0000256" key="6">
    <source>
        <dbReference type="ARBA" id="ARBA00022946"/>
    </source>
</evidence>
<feature type="domain" description="Enoyl reductase (ER)" evidence="13">
    <location>
        <begin position="11"/>
        <end position="349"/>
    </location>
</feature>
<accession>A0A8H4J3B3</accession>
<dbReference type="EMBL" id="WWBZ02000007">
    <property type="protein sequence ID" value="KAF4312285.1"/>
    <property type="molecule type" value="Genomic_DNA"/>
</dbReference>
<dbReference type="AlphaFoldDB" id="A0A8H4J3B3"/>
<organism evidence="14 15">
    <name type="scientific">Botryosphaeria dothidea</name>
    <dbReference type="NCBI Taxonomy" id="55169"/>
    <lineage>
        <taxon>Eukaryota</taxon>
        <taxon>Fungi</taxon>
        <taxon>Dikarya</taxon>
        <taxon>Ascomycota</taxon>
        <taxon>Pezizomycotina</taxon>
        <taxon>Dothideomycetes</taxon>
        <taxon>Dothideomycetes incertae sedis</taxon>
        <taxon>Botryosphaeriales</taxon>
        <taxon>Botryosphaeriaceae</taxon>
        <taxon>Botryosphaeria</taxon>
    </lineage>
</organism>
<evidence type="ECO:0000259" key="13">
    <source>
        <dbReference type="SMART" id="SM00829"/>
    </source>
</evidence>
<dbReference type="PANTHER" id="PTHR43981:SF2">
    <property type="entry name" value="ENOYL-[ACYL-CARRIER-PROTEIN] REDUCTASE, MITOCHONDRIAL"/>
    <property type="match status" value="1"/>
</dbReference>
<dbReference type="Proteomes" id="UP000572817">
    <property type="component" value="Unassembled WGS sequence"/>
</dbReference>
<evidence type="ECO:0000256" key="10">
    <source>
        <dbReference type="ARBA" id="ARBA00023160"/>
    </source>
</evidence>
<evidence type="ECO:0000256" key="12">
    <source>
        <dbReference type="ARBA" id="ARBA00048843"/>
    </source>
</evidence>
<keyword evidence="15" id="KW-1185">Reference proteome</keyword>
<sequence>MPQLLTQTPTGSVAFHADATALPSPGSGEVLVRLLAAPIHQLDLLVLANAYPVKPTFNHADNAPIPGYDGVALVEACGPGDTRGLRPGDTVIPAAFGIGTWRTHALLPATALLKLATRPHDLATAALLRLAVAPAYCLVEDMAPLKPGDWVIQNAGASAIAQLVGQFAHRKGARVLGVVRDRDAAAVAAMRDRLLQRRGGVDAVLTESELERNGVGQGRRVVLALDAVHGASGRRLVDALAAGGAYVQLGLLGGGREPLPLDARDLFARRLTMKGFRGSAQLAARSEDEQRALFGWFVELFNAGELVAPPLGLERVEWAVADAQGTEERVVGAVAKAQEGRLGQRKQVLVFKH</sequence>
<keyword evidence="8" id="KW-0443">Lipid metabolism</keyword>
<evidence type="ECO:0000256" key="1">
    <source>
        <dbReference type="ARBA" id="ARBA00004173"/>
    </source>
</evidence>
<dbReference type="GO" id="GO:0006633">
    <property type="term" value="P:fatty acid biosynthetic process"/>
    <property type="evidence" value="ECO:0007669"/>
    <property type="project" value="UniProtKB-KW"/>
</dbReference>
<keyword evidence="5" id="KW-0521">NADP</keyword>
<evidence type="ECO:0000256" key="2">
    <source>
        <dbReference type="ARBA" id="ARBA00010371"/>
    </source>
</evidence>
<dbReference type="InterPro" id="IPR013154">
    <property type="entry name" value="ADH-like_N"/>
</dbReference>
<evidence type="ECO:0000313" key="15">
    <source>
        <dbReference type="Proteomes" id="UP000572817"/>
    </source>
</evidence>
<evidence type="ECO:0000256" key="4">
    <source>
        <dbReference type="ARBA" id="ARBA00022832"/>
    </source>
</evidence>
<name>A0A8H4J3B3_9PEZI</name>
<dbReference type="EC" id="1.3.1.104" evidence="11"/>
<comment type="similarity">
    <text evidence="2">Belongs to the zinc-containing alcohol dehydrogenase family. Quinone oxidoreductase subfamily.</text>
</comment>
<evidence type="ECO:0000256" key="11">
    <source>
        <dbReference type="ARBA" id="ARBA00038963"/>
    </source>
</evidence>
<dbReference type="Gene3D" id="3.40.50.720">
    <property type="entry name" value="NAD(P)-binding Rossmann-like Domain"/>
    <property type="match status" value="1"/>
</dbReference>
<keyword evidence="10" id="KW-0275">Fatty acid biosynthesis</keyword>
<evidence type="ECO:0000256" key="7">
    <source>
        <dbReference type="ARBA" id="ARBA00023002"/>
    </source>
</evidence>
<proteinExistence type="inferred from homology"/>
<dbReference type="InterPro" id="IPR020843">
    <property type="entry name" value="ER"/>
</dbReference>
<comment type="subcellular location">
    <subcellularLocation>
        <location evidence="1">Mitochondrion</location>
    </subcellularLocation>
</comment>
<evidence type="ECO:0000313" key="14">
    <source>
        <dbReference type="EMBL" id="KAF4312285.1"/>
    </source>
</evidence>
<dbReference type="OrthoDB" id="7482721at2759"/>
<protein>
    <recommendedName>
        <fullName evidence="11">enoyl-[acyl-carrier-protein] reductase</fullName>
        <ecNumber evidence="11">1.3.1.104</ecNumber>
    </recommendedName>
</protein>
<evidence type="ECO:0000256" key="9">
    <source>
        <dbReference type="ARBA" id="ARBA00023128"/>
    </source>
</evidence>
<keyword evidence="6" id="KW-0809">Transit peptide</keyword>
<evidence type="ECO:0000256" key="3">
    <source>
        <dbReference type="ARBA" id="ARBA00022516"/>
    </source>
</evidence>
<dbReference type="CDD" id="cd08290">
    <property type="entry name" value="ETR"/>
    <property type="match status" value="1"/>
</dbReference>
<comment type="catalytic activity">
    <reaction evidence="12">
        <text>a 2,3-saturated acyl-[ACP] + NADP(+) = a (2E)-enoyl-[ACP] + NADPH + H(+)</text>
        <dbReference type="Rhea" id="RHEA:22564"/>
        <dbReference type="Rhea" id="RHEA-COMP:9925"/>
        <dbReference type="Rhea" id="RHEA-COMP:9926"/>
        <dbReference type="ChEBI" id="CHEBI:15378"/>
        <dbReference type="ChEBI" id="CHEBI:57783"/>
        <dbReference type="ChEBI" id="CHEBI:58349"/>
        <dbReference type="ChEBI" id="CHEBI:78784"/>
        <dbReference type="ChEBI" id="CHEBI:78785"/>
        <dbReference type="EC" id="1.3.1.104"/>
    </reaction>
</comment>
<dbReference type="InterPro" id="IPR011032">
    <property type="entry name" value="GroES-like_sf"/>
</dbReference>
<dbReference type="InterPro" id="IPR051034">
    <property type="entry name" value="Mito_Enoyl-ACP_Reductase"/>
</dbReference>
<keyword evidence="7" id="KW-0560">Oxidoreductase</keyword>
<keyword evidence="3" id="KW-0444">Lipid biosynthesis</keyword>
<comment type="caution">
    <text evidence="14">The sequence shown here is derived from an EMBL/GenBank/DDBJ whole genome shotgun (WGS) entry which is preliminary data.</text>
</comment>